<dbReference type="Proteomes" id="UP001199054">
    <property type="component" value="Unassembled WGS sequence"/>
</dbReference>
<name>A0ABS8BBF6_9ACTN</name>
<comment type="caution">
    <text evidence="2">The sequence shown here is derived from an EMBL/GenBank/DDBJ whole genome shotgun (WGS) entry which is preliminary data.</text>
</comment>
<keyword evidence="3" id="KW-1185">Reference proteome</keyword>
<dbReference type="RefSeq" id="WP_226729052.1">
    <property type="nucleotide sequence ID" value="NZ_JAJAUY010000097.1"/>
</dbReference>
<dbReference type="EMBL" id="JAJAUY010000097">
    <property type="protein sequence ID" value="MCB5181949.1"/>
    <property type="molecule type" value="Genomic_DNA"/>
</dbReference>
<dbReference type="InterPro" id="IPR027417">
    <property type="entry name" value="P-loop_NTPase"/>
</dbReference>
<evidence type="ECO:0000256" key="1">
    <source>
        <dbReference type="SAM" id="MobiDB-lite"/>
    </source>
</evidence>
<organism evidence="2 3">
    <name type="scientific">Streptomyces antimicrobicus</name>
    <dbReference type="NCBI Taxonomy" id="2883108"/>
    <lineage>
        <taxon>Bacteria</taxon>
        <taxon>Bacillati</taxon>
        <taxon>Actinomycetota</taxon>
        <taxon>Actinomycetes</taxon>
        <taxon>Kitasatosporales</taxon>
        <taxon>Streptomycetaceae</taxon>
        <taxon>Streptomyces</taxon>
    </lineage>
</organism>
<proteinExistence type="predicted"/>
<accession>A0ABS8BBF6</accession>
<dbReference type="SUPFAM" id="SSF52540">
    <property type="entry name" value="P-loop containing nucleoside triphosphate hydrolases"/>
    <property type="match status" value="1"/>
</dbReference>
<gene>
    <name evidence="2" type="ORF">LG632_21535</name>
</gene>
<evidence type="ECO:0000313" key="2">
    <source>
        <dbReference type="EMBL" id="MCB5181949.1"/>
    </source>
</evidence>
<feature type="compositionally biased region" description="Pro residues" evidence="1">
    <location>
        <begin position="275"/>
        <end position="288"/>
    </location>
</feature>
<protein>
    <recommendedName>
        <fullName evidence="4">CobQ/CobB/MinD/ParA nucleotide binding domain-containing protein</fullName>
    </recommendedName>
</protein>
<evidence type="ECO:0008006" key="4">
    <source>
        <dbReference type="Google" id="ProtNLM"/>
    </source>
</evidence>
<sequence length="288" mass="29459">MRDTYASGAPVALPADARLVVPLMAATGGTGRSTLACLLAAELAAAGGTVVMDLGARPVSPWPRWAPGGAGLAAVPADRPHARAAIRAAAARRGPVDVLTDAREWHAPPLRLPAEPAAWYQLGAAGGWQLLVADTAHPVAHDVLAGYRTGGRGLTRAWCELPFAVPVLCAAATAEGVRTLQRAVTAMGAAGLPLRRTVAVLVAVDSGRGPAAVRAAAEELADRLYDVQELPHDPAIRAHGLAGGARPRGRTRRAAARIAEAVLEAARTTWGEDLPPAPVPAPLPAPPA</sequence>
<evidence type="ECO:0000313" key="3">
    <source>
        <dbReference type="Proteomes" id="UP001199054"/>
    </source>
</evidence>
<reference evidence="2 3" key="1">
    <citation type="submission" date="2021-10" db="EMBL/GenBank/DDBJ databases">
        <title>Streptomyces sp. strain SMC 277, a novel streptomycete isolated from soil.</title>
        <authorList>
            <person name="Chanama M."/>
        </authorList>
    </citation>
    <scope>NUCLEOTIDE SEQUENCE [LARGE SCALE GENOMIC DNA]</scope>
    <source>
        <strain evidence="2 3">SMC 277</strain>
    </source>
</reference>
<dbReference type="Gene3D" id="3.40.50.300">
    <property type="entry name" value="P-loop containing nucleotide triphosphate hydrolases"/>
    <property type="match status" value="1"/>
</dbReference>
<feature type="region of interest" description="Disordered" evidence="1">
    <location>
        <begin position="269"/>
        <end position="288"/>
    </location>
</feature>